<dbReference type="AlphaFoldDB" id="A0A0C4DKU0"/>
<dbReference type="Gene3D" id="1.10.630.10">
    <property type="entry name" value="Cytochrome P450"/>
    <property type="match status" value="1"/>
</dbReference>
<dbReference type="GO" id="GO:0005506">
    <property type="term" value="F:iron ion binding"/>
    <property type="evidence" value="ECO:0007669"/>
    <property type="project" value="InterPro"/>
</dbReference>
<dbReference type="VEuPathDB" id="FungiDB:MAPG_00370"/>
<dbReference type="GO" id="GO:0020037">
    <property type="term" value="F:heme binding"/>
    <property type="evidence" value="ECO:0007669"/>
    <property type="project" value="InterPro"/>
</dbReference>
<feature type="region of interest" description="Disordered" evidence="1">
    <location>
        <begin position="1"/>
        <end position="25"/>
    </location>
</feature>
<accession>A0A0C4DKU0</accession>
<protein>
    <submittedName>
        <fullName evidence="2 3">Uncharacterized protein</fullName>
    </submittedName>
</protein>
<dbReference type="InterPro" id="IPR001128">
    <property type="entry name" value="Cyt_P450"/>
</dbReference>
<reference evidence="2" key="2">
    <citation type="submission" date="2010-05" db="EMBL/GenBank/DDBJ databases">
        <title>The Genome Sequence of Magnaporthe poae strain ATCC 64411.</title>
        <authorList>
            <consortium name="The Broad Institute Genome Sequencing Platform"/>
            <consortium name="Broad Institute Genome Sequencing Center for Infectious Disease"/>
            <person name="Ma L.-J."/>
            <person name="Dead R."/>
            <person name="Young S."/>
            <person name="Zeng Q."/>
            <person name="Koehrsen M."/>
            <person name="Alvarado L."/>
            <person name="Berlin A."/>
            <person name="Chapman S.B."/>
            <person name="Chen Z."/>
            <person name="Freedman E."/>
            <person name="Gellesch M."/>
            <person name="Goldberg J."/>
            <person name="Griggs A."/>
            <person name="Gujja S."/>
            <person name="Heilman E.R."/>
            <person name="Heiman D."/>
            <person name="Hepburn T."/>
            <person name="Howarth C."/>
            <person name="Jen D."/>
            <person name="Larson L."/>
            <person name="Mehta T."/>
            <person name="Neiman D."/>
            <person name="Pearson M."/>
            <person name="Roberts A."/>
            <person name="Saif S."/>
            <person name="Shea T."/>
            <person name="Shenoy N."/>
            <person name="Sisk P."/>
            <person name="Stolte C."/>
            <person name="Sykes S."/>
            <person name="Walk T."/>
            <person name="White J."/>
            <person name="Yandava C."/>
            <person name="Haas B."/>
            <person name="Nusbaum C."/>
            <person name="Birren B."/>
        </authorList>
    </citation>
    <scope>NUCLEOTIDE SEQUENCE</scope>
    <source>
        <strain evidence="2">ATCC 64411</strain>
    </source>
</reference>
<sequence length="128" mass="14327">MAEESRGTRDATDVERALDSHQKRVEEAAPDGFLQALLDHSQGNVDTNWFHDNAQVFAITASELDTLTSTEGDDGHHISYEQLRDRPYVSWVVNETLRLYMALPCGLPRPVSQGGPRSWASYCQPAPR</sequence>
<proteinExistence type="predicted"/>
<dbReference type="EMBL" id="ADBL01000084">
    <property type="status" value="NOT_ANNOTATED_CDS"/>
    <property type="molecule type" value="Genomic_DNA"/>
</dbReference>
<dbReference type="InterPro" id="IPR036396">
    <property type="entry name" value="Cyt_P450_sf"/>
</dbReference>
<dbReference type="Proteomes" id="UP000011715">
    <property type="component" value="Unassembled WGS sequence"/>
</dbReference>
<dbReference type="OrthoDB" id="1470350at2759"/>
<keyword evidence="4" id="KW-1185">Reference proteome</keyword>
<dbReference type="SUPFAM" id="SSF48264">
    <property type="entry name" value="Cytochrome P450"/>
    <property type="match status" value="1"/>
</dbReference>
<dbReference type="EnsemblFungi" id="MAPG_00370T0">
    <property type="protein sequence ID" value="MAPG_00370T0"/>
    <property type="gene ID" value="MAPG_00370"/>
</dbReference>
<reference evidence="4" key="1">
    <citation type="submission" date="2010-05" db="EMBL/GenBank/DDBJ databases">
        <title>The genome sequence of Magnaporthe poae strain ATCC 64411.</title>
        <authorList>
            <person name="Ma L.-J."/>
            <person name="Dead R."/>
            <person name="Young S."/>
            <person name="Zeng Q."/>
            <person name="Koehrsen M."/>
            <person name="Alvarado L."/>
            <person name="Berlin A."/>
            <person name="Chapman S.B."/>
            <person name="Chen Z."/>
            <person name="Freedman E."/>
            <person name="Gellesch M."/>
            <person name="Goldberg J."/>
            <person name="Griggs A."/>
            <person name="Gujja S."/>
            <person name="Heilman E.R."/>
            <person name="Heiman D."/>
            <person name="Hepburn T."/>
            <person name="Howarth C."/>
            <person name="Jen D."/>
            <person name="Larson L."/>
            <person name="Mehta T."/>
            <person name="Neiman D."/>
            <person name="Pearson M."/>
            <person name="Roberts A."/>
            <person name="Saif S."/>
            <person name="Shea T."/>
            <person name="Shenoy N."/>
            <person name="Sisk P."/>
            <person name="Stolte C."/>
            <person name="Sykes S."/>
            <person name="Walk T."/>
            <person name="White J."/>
            <person name="Yandava C."/>
            <person name="Haas B."/>
            <person name="Nusbaum C."/>
            <person name="Birren B."/>
        </authorList>
    </citation>
    <scope>NUCLEOTIDE SEQUENCE [LARGE SCALE GENOMIC DNA]</scope>
    <source>
        <strain evidence="4">ATCC 64411 / 73-15</strain>
    </source>
</reference>
<organism evidence="3 4">
    <name type="scientific">Magnaporthiopsis poae (strain ATCC 64411 / 73-15)</name>
    <name type="common">Kentucky bluegrass fungus</name>
    <name type="synonym">Magnaporthe poae</name>
    <dbReference type="NCBI Taxonomy" id="644358"/>
    <lineage>
        <taxon>Eukaryota</taxon>
        <taxon>Fungi</taxon>
        <taxon>Dikarya</taxon>
        <taxon>Ascomycota</taxon>
        <taxon>Pezizomycotina</taxon>
        <taxon>Sordariomycetes</taxon>
        <taxon>Sordariomycetidae</taxon>
        <taxon>Magnaporthales</taxon>
        <taxon>Magnaporthaceae</taxon>
        <taxon>Magnaporthiopsis</taxon>
    </lineage>
</organism>
<reference evidence="3" key="4">
    <citation type="journal article" date="2015" name="G3 (Bethesda)">
        <title>Genome sequences of three phytopathogenic species of the Magnaporthaceae family of fungi.</title>
        <authorList>
            <person name="Okagaki L.H."/>
            <person name="Nunes C.C."/>
            <person name="Sailsbery J."/>
            <person name="Clay B."/>
            <person name="Brown D."/>
            <person name="John T."/>
            <person name="Oh Y."/>
            <person name="Young N."/>
            <person name="Fitzgerald M."/>
            <person name="Haas B.J."/>
            <person name="Zeng Q."/>
            <person name="Young S."/>
            <person name="Adiconis X."/>
            <person name="Fan L."/>
            <person name="Levin J.Z."/>
            <person name="Mitchell T.K."/>
            <person name="Okubara P.A."/>
            <person name="Farman M.L."/>
            <person name="Kohn L.M."/>
            <person name="Birren B."/>
            <person name="Ma L.-J."/>
            <person name="Dean R.A."/>
        </authorList>
    </citation>
    <scope>NUCLEOTIDE SEQUENCE</scope>
    <source>
        <strain evidence="3">ATCC 64411 / 73-15</strain>
    </source>
</reference>
<dbReference type="GO" id="GO:0016705">
    <property type="term" value="F:oxidoreductase activity, acting on paired donors, with incorporation or reduction of molecular oxygen"/>
    <property type="evidence" value="ECO:0007669"/>
    <property type="project" value="InterPro"/>
</dbReference>
<dbReference type="Pfam" id="PF00067">
    <property type="entry name" value="p450"/>
    <property type="match status" value="1"/>
</dbReference>
<evidence type="ECO:0000256" key="1">
    <source>
        <dbReference type="SAM" id="MobiDB-lite"/>
    </source>
</evidence>
<dbReference type="EMBL" id="GL876966">
    <property type="protein sequence ID" value="KLU81279.1"/>
    <property type="molecule type" value="Genomic_DNA"/>
</dbReference>
<evidence type="ECO:0000313" key="4">
    <source>
        <dbReference type="Proteomes" id="UP000011715"/>
    </source>
</evidence>
<evidence type="ECO:0000313" key="2">
    <source>
        <dbReference type="EMBL" id="KLU81279.1"/>
    </source>
</evidence>
<gene>
    <name evidence="2" type="ORF">MAPG_00370</name>
</gene>
<evidence type="ECO:0000313" key="3">
    <source>
        <dbReference type="EnsemblFungi" id="MAPG_00370T0"/>
    </source>
</evidence>
<reference evidence="2" key="3">
    <citation type="submission" date="2011-03" db="EMBL/GenBank/DDBJ databases">
        <title>Annotation of Magnaporthe poae ATCC 64411.</title>
        <authorList>
            <person name="Ma L.-J."/>
            <person name="Dead R."/>
            <person name="Young S.K."/>
            <person name="Zeng Q."/>
            <person name="Gargeya S."/>
            <person name="Fitzgerald M."/>
            <person name="Haas B."/>
            <person name="Abouelleil A."/>
            <person name="Alvarado L."/>
            <person name="Arachchi H.M."/>
            <person name="Berlin A."/>
            <person name="Brown A."/>
            <person name="Chapman S.B."/>
            <person name="Chen Z."/>
            <person name="Dunbar C."/>
            <person name="Freedman E."/>
            <person name="Gearin G."/>
            <person name="Gellesch M."/>
            <person name="Goldberg J."/>
            <person name="Griggs A."/>
            <person name="Gujja S."/>
            <person name="Heiman D."/>
            <person name="Howarth C."/>
            <person name="Larson L."/>
            <person name="Lui A."/>
            <person name="MacDonald P.J.P."/>
            <person name="Mehta T."/>
            <person name="Montmayeur A."/>
            <person name="Murphy C."/>
            <person name="Neiman D."/>
            <person name="Pearson M."/>
            <person name="Priest M."/>
            <person name="Roberts A."/>
            <person name="Saif S."/>
            <person name="Shea T."/>
            <person name="Shenoy N."/>
            <person name="Sisk P."/>
            <person name="Stolte C."/>
            <person name="Sykes S."/>
            <person name="Yandava C."/>
            <person name="Wortman J."/>
            <person name="Nusbaum C."/>
            <person name="Birren B."/>
        </authorList>
    </citation>
    <scope>NUCLEOTIDE SEQUENCE</scope>
    <source>
        <strain evidence="2">ATCC 64411</strain>
    </source>
</reference>
<reference evidence="3" key="5">
    <citation type="submission" date="2015-06" db="UniProtKB">
        <authorList>
            <consortium name="EnsemblFungi"/>
        </authorList>
    </citation>
    <scope>IDENTIFICATION</scope>
    <source>
        <strain evidence="3">ATCC 64411</strain>
    </source>
</reference>
<name>A0A0C4DKU0_MAGP6</name>
<dbReference type="GO" id="GO:0004497">
    <property type="term" value="F:monooxygenase activity"/>
    <property type="evidence" value="ECO:0007669"/>
    <property type="project" value="InterPro"/>
</dbReference>